<gene>
    <name evidence="3" type="ORF">NEMVEDRAFT_v1g57443</name>
</gene>
<name>A7SAR5_NEMVE</name>
<sequence>IVSGAWIHITASFVFNRNIGYSLLQVYAPTTLIVALSWLAFWIPRDAVPARITLSVTTILTIVTLMGSFRTQFPKVSYVKAVDVFLIVSFLFV</sequence>
<dbReference type="PANTHER" id="PTHR18945">
    <property type="entry name" value="NEUROTRANSMITTER GATED ION CHANNEL"/>
    <property type="match status" value="1"/>
</dbReference>
<dbReference type="KEGG" id="nve:5510796"/>
<keyword evidence="1" id="KW-0812">Transmembrane</keyword>
<dbReference type="InterPro" id="IPR038050">
    <property type="entry name" value="Neuro_actylchol_rec"/>
</dbReference>
<evidence type="ECO:0000313" key="4">
    <source>
        <dbReference type="Proteomes" id="UP000001593"/>
    </source>
</evidence>
<dbReference type="GO" id="GO:0005216">
    <property type="term" value="F:monoatomic ion channel activity"/>
    <property type="evidence" value="ECO:0007669"/>
    <property type="project" value="InterPro"/>
</dbReference>
<feature type="domain" description="Neurotransmitter-gated ion-channel transmembrane" evidence="2">
    <location>
        <begin position="26"/>
        <end position="93"/>
    </location>
</feature>
<dbReference type="CDD" id="cd19049">
    <property type="entry name" value="LGIC_TM_anion"/>
    <property type="match status" value="1"/>
</dbReference>
<dbReference type="OMA" id="AWIHITA"/>
<feature type="transmembrane region" description="Helical" evidence="1">
    <location>
        <begin position="49"/>
        <end position="69"/>
    </location>
</feature>
<dbReference type="Gene3D" id="1.20.58.390">
    <property type="entry name" value="Neurotransmitter-gated ion-channel transmembrane domain"/>
    <property type="match status" value="1"/>
</dbReference>
<dbReference type="InParanoid" id="A7SAR5"/>
<proteinExistence type="predicted"/>
<dbReference type="EMBL" id="DS469611">
    <property type="protein sequence ID" value="EDO39193.1"/>
    <property type="molecule type" value="Genomic_DNA"/>
</dbReference>
<feature type="non-terminal residue" evidence="3">
    <location>
        <position position="93"/>
    </location>
</feature>
<dbReference type="Proteomes" id="UP000001593">
    <property type="component" value="Unassembled WGS sequence"/>
</dbReference>
<dbReference type="FunFam" id="1.20.58.390:FF:000170">
    <property type="entry name" value="Predicted protein"/>
    <property type="match status" value="1"/>
</dbReference>
<evidence type="ECO:0000256" key="1">
    <source>
        <dbReference type="SAM" id="Phobius"/>
    </source>
</evidence>
<dbReference type="InterPro" id="IPR006028">
    <property type="entry name" value="GABAA/Glycine_rcpt"/>
</dbReference>
<dbReference type="eggNOG" id="KOG3644">
    <property type="taxonomic scope" value="Eukaryota"/>
</dbReference>
<accession>A7SAR5</accession>
<keyword evidence="4" id="KW-1185">Reference proteome</keyword>
<dbReference type="AlphaFoldDB" id="A7SAR5"/>
<dbReference type="Pfam" id="PF02932">
    <property type="entry name" value="Neur_chan_memb"/>
    <property type="match status" value="1"/>
</dbReference>
<dbReference type="InterPro" id="IPR006029">
    <property type="entry name" value="Neurotrans-gated_channel_TM"/>
</dbReference>
<keyword evidence="1" id="KW-1133">Transmembrane helix</keyword>
<dbReference type="STRING" id="45351.A7SAR5"/>
<organism evidence="3 4">
    <name type="scientific">Nematostella vectensis</name>
    <name type="common">Starlet sea anemone</name>
    <dbReference type="NCBI Taxonomy" id="45351"/>
    <lineage>
        <taxon>Eukaryota</taxon>
        <taxon>Metazoa</taxon>
        <taxon>Cnidaria</taxon>
        <taxon>Anthozoa</taxon>
        <taxon>Hexacorallia</taxon>
        <taxon>Actiniaria</taxon>
        <taxon>Edwardsiidae</taxon>
        <taxon>Nematostella</taxon>
    </lineage>
</organism>
<dbReference type="SUPFAM" id="SSF90112">
    <property type="entry name" value="Neurotransmitter-gated ion-channel transmembrane pore"/>
    <property type="match status" value="1"/>
</dbReference>
<dbReference type="GO" id="GO:0016020">
    <property type="term" value="C:membrane"/>
    <property type="evidence" value="ECO:0007669"/>
    <property type="project" value="InterPro"/>
</dbReference>
<evidence type="ECO:0000259" key="2">
    <source>
        <dbReference type="Pfam" id="PF02932"/>
    </source>
</evidence>
<dbReference type="PRINTS" id="PR00253">
    <property type="entry name" value="GABAARECEPTR"/>
</dbReference>
<protein>
    <recommendedName>
        <fullName evidence="2">Neurotransmitter-gated ion-channel transmembrane domain-containing protein</fullName>
    </recommendedName>
</protein>
<feature type="non-terminal residue" evidence="3">
    <location>
        <position position="1"/>
    </location>
</feature>
<dbReference type="PhylomeDB" id="A7SAR5"/>
<evidence type="ECO:0000313" key="3">
    <source>
        <dbReference type="EMBL" id="EDO39193.1"/>
    </source>
</evidence>
<reference evidence="3 4" key="1">
    <citation type="journal article" date="2007" name="Science">
        <title>Sea anemone genome reveals ancestral eumetazoan gene repertoire and genomic organization.</title>
        <authorList>
            <person name="Putnam N.H."/>
            <person name="Srivastava M."/>
            <person name="Hellsten U."/>
            <person name="Dirks B."/>
            <person name="Chapman J."/>
            <person name="Salamov A."/>
            <person name="Terry A."/>
            <person name="Shapiro H."/>
            <person name="Lindquist E."/>
            <person name="Kapitonov V.V."/>
            <person name="Jurka J."/>
            <person name="Genikhovich G."/>
            <person name="Grigoriev I.V."/>
            <person name="Lucas S.M."/>
            <person name="Steele R.E."/>
            <person name="Finnerty J.R."/>
            <person name="Technau U."/>
            <person name="Martindale M.Q."/>
            <person name="Rokhsar D.S."/>
        </authorList>
    </citation>
    <scope>NUCLEOTIDE SEQUENCE [LARGE SCALE GENOMIC DNA]</scope>
    <source>
        <strain evidence="4">CH2 X CH6</strain>
    </source>
</reference>
<feature type="transmembrane region" description="Helical" evidence="1">
    <location>
        <begin position="21"/>
        <end position="43"/>
    </location>
</feature>
<dbReference type="GO" id="GO:0004888">
    <property type="term" value="F:transmembrane signaling receptor activity"/>
    <property type="evidence" value="ECO:0007669"/>
    <property type="project" value="InterPro"/>
</dbReference>
<dbReference type="InterPro" id="IPR006201">
    <property type="entry name" value="Neur_channel"/>
</dbReference>
<dbReference type="InterPro" id="IPR036719">
    <property type="entry name" value="Neuro-gated_channel_TM_sf"/>
</dbReference>
<dbReference type="HOGENOM" id="CLU_010920_6_2_1"/>
<keyword evidence="1" id="KW-0472">Membrane</keyword>